<evidence type="ECO:0000313" key="2">
    <source>
        <dbReference type="Proteomes" id="UP000054375"/>
    </source>
</evidence>
<proteinExistence type="predicted"/>
<comment type="caution">
    <text evidence="1">The sequence shown here is derived from an EMBL/GenBank/DDBJ whole genome shotgun (WGS) entry which is preliminary data.</text>
</comment>
<dbReference type="EMBL" id="LMWV01000024">
    <property type="protein sequence ID" value="KUN62684.1"/>
    <property type="molecule type" value="Genomic_DNA"/>
</dbReference>
<accession>A0A124HWU7</accession>
<dbReference type="Proteomes" id="UP000054375">
    <property type="component" value="Unassembled WGS sequence"/>
</dbReference>
<keyword evidence="2" id="KW-1185">Reference proteome</keyword>
<reference evidence="1 2" key="1">
    <citation type="submission" date="2015-10" db="EMBL/GenBank/DDBJ databases">
        <title>Draft genome sequence of Streptomyces griseorubiginosus DSM 40469, type strain for the species Streptomyces griseorubiginosus.</title>
        <authorList>
            <person name="Ruckert C."/>
            <person name="Winkler A."/>
            <person name="Kalinowski J."/>
            <person name="Kampfer P."/>
            <person name="Glaeser S."/>
        </authorList>
    </citation>
    <scope>NUCLEOTIDE SEQUENCE [LARGE SCALE GENOMIC DNA]</scope>
    <source>
        <strain evidence="1 2">DSM 40469</strain>
    </source>
</reference>
<gene>
    <name evidence="1" type="ORF">AQJ54_30505</name>
</gene>
<protein>
    <submittedName>
        <fullName evidence="1">Uncharacterized protein</fullName>
    </submittedName>
</protein>
<sequence>MLSFMSAYSSDQDLNVTDATGEDAEVDVAINLLDGNVRLSVLWTDVICLRPDDAKGPRKTRAGPLSLALCAFGAGPGPWGRKHVTARTVEP</sequence>
<organism evidence="1 2">
    <name type="scientific">Streptomyces griseorubiginosus</name>
    <dbReference type="NCBI Taxonomy" id="67304"/>
    <lineage>
        <taxon>Bacteria</taxon>
        <taxon>Bacillati</taxon>
        <taxon>Actinomycetota</taxon>
        <taxon>Actinomycetes</taxon>
        <taxon>Kitasatosporales</taxon>
        <taxon>Streptomycetaceae</taxon>
        <taxon>Streptomyces</taxon>
    </lineage>
</organism>
<evidence type="ECO:0000313" key="1">
    <source>
        <dbReference type="EMBL" id="KUN62684.1"/>
    </source>
</evidence>
<name>A0A124HWU7_9ACTN</name>
<dbReference type="AlphaFoldDB" id="A0A124HWU7"/>